<evidence type="ECO:0000256" key="4">
    <source>
        <dbReference type="ARBA" id="ARBA00022801"/>
    </source>
</evidence>
<dbReference type="Pfam" id="PF00933">
    <property type="entry name" value="Glyco_hydro_3"/>
    <property type="match status" value="1"/>
</dbReference>
<comment type="similarity">
    <text evidence="2">Belongs to the glycosyl hydrolase 3 family.</text>
</comment>
<evidence type="ECO:0000256" key="2">
    <source>
        <dbReference type="ARBA" id="ARBA00005336"/>
    </source>
</evidence>
<evidence type="ECO:0000256" key="3">
    <source>
        <dbReference type="ARBA" id="ARBA00012663"/>
    </source>
</evidence>
<dbReference type="EC" id="3.2.1.52" evidence="3"/>
<evidence type="ECO:0000256" key="7">
    <source>
        <dbReference type="SAM" id="SignalP"/>
    </source>
</evidence>
<feature type="region of interest" description="Disordered" evidence="6">
    <location>
        <begin position="52"/>
        <end position="72"/>
    </location>
</feature>
<dbReference type="PANTHER" id="PTHR30480">
    <property type="entry name" value="BETA-HEXOSAMINIDASE-RELATED"/>
    <property type="match status" value="1"/>
</dbReference>
<dbReference type="InterPro" id="IPR036962">
    <property type="entry name" value="Glyco_hydro_3_N_sf"/>
</dbReference>
<accession>A0ABN3YVG1</accession>
<organism evidence="9 10">
    <name type="scientific">Fibrobacter succinogenes (strain ATCC 19169 / S85)</name>
    <dbReference type="NCBI Taxonomy" id="59374"/>
    <lineage>
        <taxon>Bacteria</taxon>
        <taxon>Pseudomonadati</taxon>
        <taxon>Fibrobacterota</taxon>
        <taxon>Fibrobacteria</taxon>
        <taxon>Fibrobacterales</taxon>
        <taxon>Fibrobacteraceae</taxon>
        <taxon>Fibrobacter</taxon>
    </lineage>
</organism>
<proteinExistence type="inferred from homology"/>
<keyword evidence="5" id="KW-0326">Glycosidase</keyword>
<evidence type="ECO:0000256" key="5">
    <source>
        <dbReference type="ARBA" id="ARBA00023295"/>
    </source>
</evidence>
<dbReference type="PANTHER" id="PTHR30480:SF13">
    <property type="entry name" value="BETA-HEXOSAMINIDASE"/>
    <property type="match status" value="1"/>
</dbReference>
<comment type="catalytic activity">
    <reaction evidence="1">
        <text>Hydrolysis of terminal non-reducing N-acetyl-D-hexosamine residues in N-acetyl-beta-D-hexosaminides.</text>
        <dbReference type="EC" id="3.2.1.52"/>
    </reaction>
</comment>
<evidence type="ECO:0000259" key="8">
    <source>
        <dbReference type="Pfam" id="PF00933"/>
    </source>
</evidence>
<dbReference type="GO" id="GO:0016787">
    <property type="term" value="F:hydrolase activity"/>
    <property type="evidence" value="ECO:0007669"/>
    <property type="project" value="UniProtKB-KW"/>
</dbReference>
<dbReference type="Gene3D" id="3.20.20.300">
    <property type="entry name" value="Glycoside hydrolase, family 3, N-terminal domain"/>
    <property type="match status" value="1"/>
</dbReference>
<keyword evidence="4 9" id="KW-0378">Hydrolase</keyword>
<name>A0ABN3YVG1_FIBSS</name>
<keyword evidence="10" id="KW-1185">Reference proteome</keyword>
<gene>
    <name evidence="9" type="ordered locus">Fisuc_1985</name>
</gene>
<keyword evidence="7" id="KW-0732">Signal</keyword>
<dbReference type="EMBL" id="CP001792">
    <property type="protein sequence ID" value="ACX75574.1"/>
    <property type="molecule type" value="Genomic_DNA"/>
</dbReference>
<dbReference type="SUPFAM" id="SSF51445">
    <property type="entry name" value="(Trans)glycosidases"/>
    <property type="match status" value="1"/>
</dbReference>
<feature type="chain" id="PRO_5046215343" description="beta-N-acetylhexosaminidase" evidence="7">
    <location>
        <begin position="20"/>
        <end position="422"/>
    </location>
</feature>
<evidence type="ECO:0000313" key="9">
    <source>
        <dbReference type="EMBL" id="ACX75574.1"/>
    </source>
</evidence>
<reference evidence="9" key="1">
    <citation type="submission" date="2009-10" db="EMBL/GenBank/DDBJ databases">
        <title>Complete sequence of Fibrobacter succinogenes subsp. succinogenes S85.</title>
        <authorList>
            <consortium name="US DOE Joint Genome Institute"/>
            <person name="Lucas S."/>
            <person name="Copeland A."/>
            <person name="Lapidus A."/>
            <person name="Glavina del Rio T."/>
            <person name="Tice H."/>
            <person name="Bruce D."/>
            <person name="Goodwin L."/>
            <person name="Pitluck S."/>
            <person name="Chertkov O."/>
            <person name="Detter J.C."/>
            <person name="Han C."/>
            <person name="Tapia R."/>
            <person name="Larimer F."/>
            <person name="Land M."/>
            <person name="Hauser L."/>
            <person name="Kyrpides N."/>
            <person name="Mikhailova N."/>
            <person name="Weimer P.J."/>
            <person name="Stevenson D.M."/>
            <person name="Boyum J."/>
            <person name="Brumm P.I."/>
            <person name="Mead D."/>
        </authorList>
    </citation>
    <scope>NUCLEOTIDE SEQUENCE [LARGE SCALE GENOMIC DNA]</scope>
    <source>
        <strain evidence="9">S85</strain>
    </source>
</reference>
<sequence>MRFEKAFVLVCFAAFSVFAQDYQIDRYIPESSSSEVSMCVMMSSSSVQQMTPAVSSSSTTVQSSSSVAKSGKNPYNLPDELMPLWNSMSMRQKAGQMIMVFLTSPQFVIENELGGVLITGKHLRSFDNYKERMDEIDSNLKIPLFTALDQEGGIVNRLASFSDNWRHTPSALEMRRMDTTQIRTLAKKIGRALKDIRINMNLAPVLDPSKDHRGTNSFMEESRRSWGNDTTNAYKIRAFVHGMRDNGVICVSKHFPGYDAWTNSDLQIAISASPKEKIEQNISFFRTLSKDIPVTMMSSVHFLRISSRPAVFDANIVKMARKNSPDMVMLTDDLWGTSLRAWASGKTQIPPRKTYPDKDFKRLVTAIIDAGNDILMISYTSKAKDMLNIMMELSDKSSKYKKRIEESAARILKLKYKMGLLK</sequence>
<feature type="signal peptide" evidence="7">
    <location>
        <begin position="1"/>
        <end position="19"/>
    </location>
</feature>
<dbReference type="InterPro" id="IPR017853">
    <property type="entry name" value="GH"/>
</dbReference>
<evidence type="ECO:0000256" key="6">
    <source>
        <dbReference type="SAM" id="MobiDB-lite"/>
    </source>
</evidence>
<evidence type="ECO:0000313" key="10">
    <source>
        <dbReference type="Proteomes" id="UP000001497"/>
    </source>
</evidence>
<dbReference type="InterPro" id="IPR001764">
    <property type="entry name" value="Glyco_hydro_3_N"/>
</dbReference>
<evidence type="ECO:0000256" key="1">
    <source>
        <dbReference type="ARBA" id="ARBA00001231"/>
    </source>
</evidence>
<feature type="compositionally biased region" description="Low complexity" evidence="6">
    <location>
        <begin position="54"/>
        <end position="67"/>
    </location>
</feature>
<dbReference type="InterPro" id="IPR050226">
    <property type="entry name" value="NagZ_Beta-hexosaminidase"/>
</dbReference>
<dbReference type="Proteomes" id="UP000001497">
    <property type="component" value="Chromosome"/>
</dbReference>
<feature type="domain" description="Glycoside hydrolase family 3 N-terminal" evidence="8">
    <location>
        <begin position="90"/>
        <end position="414"/>
    </location>
</feature>
<protein>
    <recommendedName>
        <fullName evidence="3">beta-N-acetylhexosaminidase</fullName>
        <ecNumber evidence="3">3.2.1.52</ecNumber>
    </recommendedName>
</protein>